<dbReference type="AlphaFoldDB" id="A0A926S1F4"/>
<feature type="compositionally biased region" description="Polar residues" evidence="1">
    <location>
        <begin position="113"/>
        <end position="125"/>
    </location>
</feature>
<dbReference type="InterPro" id="IPR025953">
    <property type="entry name" value="YlbD_coat"/>
</dbReference>
<dbReference type="RefSeq" id="WP_191158555.1">
    <property type="nucleotide sequence ID" value="NZ_JACXAI010000014.1"/>
</dbReference>
<evidence type="ECO:0000313" key="3">
    <source>
        <dbReference type="Proteomes" id="UP000626844"/>
    </source>
</evidence>
<accession>A0A926S1F4</accession>
<dbReference type="Proteomes" id="UP000626844">
    <property type="component" value="Unassembled WGS sequence"/>
</dbReference>
<name>A0A926S1F4_9BACI</name>
<dbReference type="Pfam" id="PF14071">
    <property type="entry name" value="YlbD_coat"/>
    <property type="match status" value="1"/>
</dbReference>
<feature type="region of interest" description="Disordered" evidence="1">
    <location>
        <begin position="112"/>
        <end position="131"/>
    </location>
</feature>
<comment type="caution">
    <text evidence="2">The sequence shown here is derived from an EMBL/GenBank/DDBJ whole genome shotgun (WGS) entry which is preliminary data.</text>
</comment>
<organism evidence="2 3">
    <name type="scientific">Metabacillus arenae</name>
    <dbReference type="NCBI Taxonomy" id="2771434"/>
    <lineage>
        <taxon>Bacteria</taxon>
        <taxon>Bacillati</taxon>
        <taxon>Bacillota</taxon>
        <taxon>Bacilli</taxon>
        <taxon>Bacillales</taxon>
        <taxon>Bacillaceae</taxon>
        <taxon>Metabacillus</taxon>
    </lineage>
</organism>
<evidence type="ECO:0000313" key="2">
    <source>
        <dbReference type="EMBL" id="MBD1380959.1"/>
    </source>
</evidence>
<sequence length="131" mass="15045">MTKTLHPSIVEFKEFVKRHPKLVQEVRGGHKQWQEVYENWVLLGENDSIWKPYVEEGSKQTQEEAENKAAFLSSMMNAIKNMDANQMNHHIHQVSNTITTFQNLLSQFGIGQGTTPKSGSQSSHPFSFRKD</sequence>
<proteinExistence type="predicted"/>
<gene>
    <name evidence="2" type="ORF">IC621_12015</name>
</gene>
<protein>
    <submittedName>
        <fullName evidence="2">YlbD family protein</fullName>
    </submittedName>
</protein>
<dbReference type="EMBL" id="JACXAI010000014">
    <property type="protein sequence ID" value="MBD1380959.1"/>
    <property type="molecule type" value="Genomic_DNA"/>
</dbReference>
<keyword evidence="3" id="KW-1185">Reference proteome</keyword>
<reference evidence="2" key="1">
    <citation type="submission" date="2020-09" db="EMBL/GenBank/DDBJ databases">
        <title>A novel bacterium of genus Bacillus, isolated from South China Sea.</title>
        <authorList>
            <person name="Huang H."/>
            <person name="Mo K."/>
            <person name="Hu Y."/>
        </authorList>
    </citation>
    <scope>NUCLEOTIDE SEQUENCE</scope>
    <source>
        <strain evidence="2">IB182487</strain>
    </source>
</reference>
<evidence type="ECO:0000256" key="1">
    <source>
        <dbReference type="SAM" id="MobiDB-lite"/>
    </source>
</evidence>